<dbReference type="GO" id="GO:0004521">
    <property type="term" value="F:RNA endonuclease activity"/>
    <property type="evidence" value="ECO:0007669"/>
    <property type="project" value="TreeGrafter"/>
</dbReference>
<reference evidence="4 6" key="1">
    <citation type="submission" date="2018-08" db="EMBL/GenBank/DDBJ databases">
        <title>Proposal of Muricauda 72 sp.nov. and Muricauda NH166 sp.nov., isolated from seawater.</title>
        <authorList>
            <person name="Cheng H."/>
            <person name="Wu Y.-H."/>
            <person name="Guo L.-L."/>
            <person name="Xu X.-W."/>
        </authorList>
    </citation>
    <scope>NUCLEOTIDE SEQUENCE [LARGE SCALE GENOMIC DNA]</scope>
    <source>
        <strain evidence="4 6">NH166</strain>
    </source>
</reference>
<dbReference type="SMART" id="SM00849">
    <property type="entry name" value="Lactamase_B"/>
    <property type="match status" value="1"/>
</dbReference>
<dbReference type="InterPro" id="IPR011108">
    <property type="entry name" value="RMMBL"/>
</dbReference>
<protein>
    <submittedName>
        <fullName evidence="4">MBL fold metallo-hydrolase</fullName>
    </submittedName>
</protein>
<organism evidence="4 6">
    <name type="scientific">Flagellimonas aequoris</name>
    <dbReference type="NCBI Taxonomy" id="2306997"/>
    <lineage>
        <taxon>Bacteria</taxon>
        <taxon>Pseudomonadati</taxon>
        <taxon>Bacteroidota</taxon>
        <taxon>Flavobacteriia</taxon>
        <taxon>Flavobacteriales</taxon>
        <taxon>Flavobacteriaceae</taxon>
        <taxon>Flagellimonas</taxon>
    </lineage>
</organism>
<dbReference type="CDD" id="cd16295">
    <property type="entry name" value="TTHA0252-CPSF-like_MBL-fold"/>
    <property type="match status" value="1"/>
</dbReference>
<dbReference type="Proteomes" id="UP000284189">
    <property type="component" value="Unassembled WGS sequence"/>
</dbReference>
<dbReference type="InterPro" id="IPR036866">
    <property type="entry name" value="RibonucZ/Hydroxyglut_hydro"/>
</dbReference>
<dbReference type="EMBL" id="VNWL01000017">
    <property type="protein sequence ID" value="TXK02810.1"/>
    <property type="molecule type" value="Genomic_DNA"/>
</dbReference>
<proteinExistence type="predicted"/>
<keyword evidence="1 4" id="KW-0378">Hydrolase</keyword>
<reference evidence="5 7" key="2">
    <citation type="submission" date="2019-07" db="EMBL/GenBank/DDBJ databases">
        <title>Draft genome of two Muricauda strains isolated from deep sea.</title>
        <authorList>
            <person name="Sun C."/>
        </authorList>
    </citation>
    <scope>NUCLEOTIDE SEQUENCE [LARGE SCALE GENOMIC DNA]</scope>
    <source>
        <strain evidence="5 7">NH166</strain>
    </source>
</reference>
<dbReference type="OrthoDB" id="9803916at2"/>
<gene>
    <name evidence="4" type="ORF">D2U88_08095</name>
    <name evidence="5" type="ORF">FQ019_08025</name>
</gene>
<dbReference type="RefSeq" id="WP_119639855.1">
    <property type="nucleotide sequence ID" value="NZ_QXFJ01000018.1"/>
</dbReference>
<accession>A0A418N7X8</accession>
<dbReference type="Pfam" id="PF00753">
    <property type="entry name" value="Lactamase_B"/>
    <property type="match status" value="1"/>
</dbReference>
<dbReference type="Gene3D" id="3.60.15.10">
    <property type="entry name" value="Ribonuclease Z/Hydroxyacylglutathione hydrolase-like"/>
    <property type="match status" value="1"/>
</dbReference>
<evidence type="ECO:0000313" key="5">
    <source>
        <dbReference type="EMBL" id="TXK02810.1"/>
    </source>
</evidence>
<evidence type="ECO:0000313" key="6">
    <source>
        <dbReference type="Proteomes" id="UP000284189"/>
    </source>
</evidence>
<dbReference type="AlphaFoldDB" id="A0A418N7X8"/>
<evidence type="ECO:0000259" key="2">
    <source>
        <dbReference type="SMART" id="SM00849"/>
    </source>
</evidence>
<dbReference type="PANTHER" id="PTHR11203">
    <property type="entry name" value="CLEAVAGE AND POLYADENYLATION SPECIFICITY FACTOR FAMILY MEMBER"/>
    <property type="match status" value="1"/>
</dbReference>
<evidence type="ECO:0000313" key="4">
    <source>
        <dbReference type="EMBL" id="RIV71341.1"/>
    </source>
</evidence>
<dbReference type="Gene3D" id="3.40.50.10890">
    <property type="match status" value="1"/>
</dbReference>
<sequence>MNKLKIQFLGGAGTVTGSKFHLDTDEIKILVDCGMFQGLKELREQNWEPLPVDVPNIDVVLLTHGHLDHCGYLPLLVRQGFIGKILGTAPTLEIARIILEDSAKIHEEEADRANREGYSKHDPALPLYTEEDVNQALKLFESIEEGEEIILSENCRACFKYNGHIIGSTYIELHLFGKLFVFSGDVGRMHDDLLNPPKQPKWADYLFVESTYGDRLHPKEDVAGILQDLIDRTLQERGTLIIPSFAVERLQSLMYQLWKLYNKNLIPNIPVFVDSPMGTNVLGVFEHFSQWHKLSLEEYHNMCNHINLVSSYRETWETIDDPRPKIVIAGSGMVTGGRVLTYIKQLADLESTTILLVGYQAEETRGRKLLEGATELKMFGKYVDIKAKIMHLESLSAHADQEELLTWMGSIQNIPEKVFLIHGENTAMETYKTKIHERFGWDCHIPRLHEVVELWL</sequence>
<dbReference type="InterPro" id="IPR001279">
    <property type="entry name" value="Metallo-B-lactamas"/>
</dbReference>
<name>A0A418N7X8_9FLAO</name>
<evidence type="ECO:0000259" key="3">
    <source>
        <dbReference type="SMART" id="SM01027"/>
    </source>
</evidence>
<evidence type="ECO:0000313" key="7">
    <source>
        <dbReference type="Proteomes" id="UP000321528"/>
    </source>
</evidence>
<dbReference type="InterPro" id="IPR050698">
    <property type="entry name" value="MBL"/>
</dbReference>
<evidence type="ECO:0000256" key="1">
    <source>
        <dbReference type="ARBA" id="ARBA00022801"/>
    </source>
</evidence>
<dbReference type="SMART" id="SM01027">
    <property type="entry name" value="Beta-Casp"/>
    <property type="match status" value="1"/>
</dbReference>
<feature type="domain" description="Beta-Casp" evidence="3">
    <location>
        <begin position="250"/>
        <end position="369"/>
    </location>
</feature>
<dbReference type="InterPro" id="IPR022712">
    <property type="entry name" value="Beta_Casp"/>
</dbReference>
<dbReference type="GO" id="GO:0016787">
    <property type="term" value="F:hydrolase activity"/>
    <property type="evidence" value="ECO:0007669"/>
    <property type="project" value="UniProtKB-KW"/>
</dbReference>
<feature type="domain" description="Metallo-beta-lactamase" evidence="2">
    <location>
        <begin position="16"/>
        <end position="245"/>
    </location>
</feature>
<dbReference type="Pfam" id="PF10996">
    <property type="entry name" value="Beta-Casp"/>
    <property type="match status" value="1"/>
</dbReference>
<dbReference type="EMBL" id="QXFJ01000018">
    <property type="protein sequence ID" value="RIV71341.1"/>
    <property type="molecule type" value="Genomic_DNA"/>
</dbReference>
<dbReference type="Pfam" id="PF07521">
    <property type="entry name" value="RMMBL"/>
    <property type="match status" value="1"/>
</dbReference>
<comment type="caution">
    <text evidence="4">The sequence shown here is derived from an EMBL/GenBank/DDBJ whole genome shotgun (WGS) entry which is preliminary data.</text>
</comment>
<keyword evidence="7" id="KW-1185">Reference proteome</keyword>
<dbReference type="Proteomes" id="UP000321528">
    <property type="component" value="Unassembled WGS sequence"/>
</dbReference>
<dbReference type="PANTHER" id="PTHR11203:SF37">
    <property type="entry name" value="INTEGRATOR COMPLEX SUBUNIT 11"/>
    <property type="match status" value="1"/>
</dbReference>
<dbReference type="SUPFAM" id="SSF56281">
    <property type="entry name" value="Metallo-hydrolase/oxidoreductase"/>
    <property type="match status" value="1"/>
</dbReference>